<reference evidence="7" key="1">
    <citation type="submission" date="2016-11" db="UniProtKB">
        <authorList>
            <consortium name="WormBaseParasite"/>
        </authorList>
    </citation>
    <scope>IDENTIFICATION</scope>
</reference>
<dbReference type="AlphaFoldDB" id="A0A1I8JPF6"/>
<dbReference type="Proteomes" id="UP000095280">
    <property type="component" value="Unplaced"/>
</dbReference>
<keyword evidence="6" id="KW-1185">Reference proteome</keyword>
<dbReference type="WBParaSite" id="snap_masked-unitig_22978-processed-gene-0.0-mRNA-1">
    <property type="protein sequence ID" value="snap_masked-unitig_22978-processed-gene-0.0-mRNA-1"/>
    <property type="gene ID" value="snap_masked-unitig_22978-processed-gene-0.0"/>
</dbReference>
<evidence type="ECO:0000256" key="3">
    <source>
        <dbReference type="ARBA" id="ARBA00023136"/>
    </source>
</evidence>
<feature type="region of interest" description="Disordered" evidence="4">
    <location>
        <begin position="164"/>
        <end position="185"/>
    </location>
</feature>
<evidence type="ECO:0000313" key="6">
    <source>
        <dbReference type="Proteomes" id="UP000095280"/>
    </source>
</evidence>
<evidence type="ECO:0000313" key="7">
    <source>
        <dbReference type="WBParaSite" id="snap_masked-unitig_22978-processed-gene-0.0-mRNA-1"/>
    </source>
</evidence>
<evidence type="ECO:0000256" key="1">
    <source>
        <dbReference type="ARBA" id="ARBA00022692"/>
    </source>
</evidence>
<accession>A0A1I8JPF6</accession>
<feature type="compositionally biased region" description="Low complexity" evidence="4">
    <location>
        <begin position="638"/>
        <end position="650"/>
    </location>
</feature>
<proteinExistence type="predicted"/>
<protein>
    <submittedName>
        <fullName evidence="7">Protein kinase domain-containing protein</fullName>
    </submittedName>
</protein>
<keyword evidence="3 5" id="KW-0472">Membrane</keyword>
<keyword evidence="1 5" id="KW-0812">Transmembrane</keyword>
<dbReference type="GO" id="GO:0015501">
    <property type="term" value="F:glutamate:sodium symporter activity"/>
    <property type="evidence" value="ECO:0007669"/>
    <property type="project" value="TreeGrafter"/>
</dbReference>
<dbReference type="GO" id="GO:0015175">
    <property type="term" value="F:neutral L-amino acid transmembrane transporter activity"/>
    <property type="evidence" value="ECO:0007669"/>
    <property type="project" value="TreeGrafter"/>
</dbReference>
<feature type="region of interest" description="Disordered" evidence="4">
    <location>
        <begin position="636"/>
        <end position="704"/>
    </location>
</feature>
<feature type="compositionally biased region" description="Basic and acidic residues" evidence="4">
    <location>
        <begin position="660"/>
        <end position="682"/>
    </location>
</feature>
<evidence type="ECO:0000256" key="4">
    <source>
        <dbReference type="SAM" id="MobiDB-lite"/>
    </source>
</evidence>
<dbReference type="PRINTS" id="PR00173">
    <property type="entry name" value="EDTRNSPORT"/>
</dbReference>
<dbReference type="Gene3D" id="1.10.3860.10">
    <property type="entry name" value="Sodium:dicarboxylate symporter"/>
    <property type="match status" value="2"/>
</dbReference>
<sequence length="704" mass="73302">MLQMMILPLVTTSMISGCLRWARTPPRRSVCGHCCSYMCATTLFAVIIGIVLSASARAARRLRQTSSAKNVSRSVNAGRHRCWTDQRLSTLGVAGLLMAVGQLGSSGSSGQAEAAVWAVKAAAQGSSGQLGQLSSQAVQAQGSSGQLGAQRQFSGILRAAQGSSGAAQGSQGSSGSSGSSGQLQGSSGQFRAVQWQFSGQLRGRAAAGAAQRAVQGSSGQLRAAQAAQAASGQFRAVQLQLRAAQEAVQGQLRAAGAAQGKFRQLRAAAGQLRAAQGSSGQFSGAGFRAAQAAQGSSAAAQGKFRAVQGNGETSHRPMSQRPRRLRRCPGNATTLDGRAGGQRRERHRAAGDTDAAAAVDNLVPHVENVWAATCWASSCSPWRSASPSAACGERGHVARQFFDGCSEAVLVVVKVIIRDGERGGDAVPARSVLHHGDQRPGDPRLSSCCRSSYLIVVRRNPFRYMFGCMRAILTCLVSTRAPAPATLLRSPVLHRGGQWGQQNGKLMRVARGKVSLAHVKAATDADKMFSGAHGSQHHVFCVLTTRCRQKSHCSHSGGVPVRAPGRCHHQHGRHRLYEAVASVFIAQLNGITPGLRQAPTAAAVGAAGVPEAGPWDDADCLTAVGLPTDDLTGCARQSTSGATASAPGSSKKLFGQRFGRKPEGEHGEGDGEAELKGQDKRWGSATGKATHSVANESRLTMARP</sequence>
<feature type="compositionally biased region" description="Polar residues" evidence="4">
    <location>
        <begin position="687"/>
        <end position="698"/>
    </location>
</feature>
<dbReference type="PANTHER" id="PTHR11958:SF63">
    <property type="entry name" value="AMINO ACID TRANSPORTER"/>
    <property type="match status" value="1"/>
</dbReference>
<dbReference type="GO" id="GO:0005313">
    <property type="term" value="F:L-glutamate transmembrane transporter activity"/>
    <property type="evidence" value="ECO:0007669"/>
    <property type="project" value="TreeGrafter"/>
</dbReference>
<dbReference type="InterPro" id="IPR050746">
    <property type="entry name" value="DAACS"/>
</dbReference>
<keyword evidence="2 5" id="KW-1133">Transmembrane helix</keyword>
<name>A0A1I8JPF6_9PLAT</name>
<dbReference type="SUPFAM" id="SSF118215">
    <property type="entry name" value="Proton glutamate symport protein"/>
    <property type="match status" value="2"/>
</dbReference>
<feature type="region of interest" description="Disordered" evidence="4">
    <location>
        <begin position="300"/>
        <end position="344"/>
    </location>
</feature>
<dbReference type="GO" id="GO:0005886">
    <property type="term" value="C:plasma membrane"/>
    <property type="evidence" value="ECO:0007669"/>
    <property type="project" value="TreeGrafter"/>
</dbReference>
<dbReference type="InterPro" id="IPR036458">
    <property type="entry name" value="Na:dicarbo_symporter_sf"/>
</dbReference>
<organism evidence="6 7">
    <name type="scientific">Macrostomum lignano</name>
    <dbReference type="NCBI Taxonomy" id="282301"/>
    <lineage>
        <taxon>Eukaryota</taxon>
        <taxon>Metazoa</taxon>
        <taxon>Spiralia</taxon>
        <taxon>Lophotrochozoa</taxon>
        <taxon>Platyhelminthes</taxon>
        <taxon>Rhabditophora</taxon>
        <taxon>Macrostomorpha</taxon>
        <taxon>Macrostomida</taxon>
        <taxon>Macrostomidae</taxon>
        <taxon>Macrostomum</taxon>
    </lineage>
</organism>
<evidence type="ECO:0000256" key="5">
    <source>
        <dbReference type="SAM" id="Phobius"/>
    </source>
</evidence>
<evidence type="ECO:0000256" key="2">
    <source>
        <dbReference type="ARBA" id="ARBA00022989"/>
    </source>
</evidence>
<feature type="transmembrane region" description="Helical" evidence="5">
    <location>
        <begin position="34"/>
        <end position="56"/>
    </location>
</feature>
<dbReference type="PANTHER" id="PTHR11958">
    <property type="entry name" value="SODIUM/DICARBOXYLATE SYMPORTER-RELATED"/>
    <property type="match status" value="1"/>
</dbReference>